<dbReference type="PANTHER" id="PTHR24276:SF91">
    <property type="entry name" value="AT26814P-RELATED"/>
    <property type="match status" value="1"/>
</dbReference>
<dbReference type="PRINTS" id="PR00722">
    <property type="entry name" value="CHYMOTRYPSIN"/>
</dbReference>
<dbReference type="CDD" id="cd00190">
    <property type="entry name" value="Tryp_SPc"/>
    <property type="match status" value="1"/>
</dbReference>
<feature type="signal peptide" evidence="12">
    <location>
        <begin position="1"/>
        <end position="18"/>
    </location>
</feature>
<keyword evidence="15" id="KW-1185">Reference proteome</keyword>
<evidence type="ECO:0000256" key="10">
    <source>
        <dbReference type="ARBA" id="ARBA00084094"/>
    </source>
</evidence>
<dbReference type="PROSITE" id="PS00135">
    <property type="entry name" value="TRYPSIN_SER"/>
    <property type="match status" value="1"/>
</dbReference>
<dbReference type="InterPro" id="IPR018114">
    <property type="entry name" value="TRYPSIN_HIS"/>
</dbReference>
<keyword evidence="10" id="KW-1205">Fibrinolytic toxin</keyword>
<dbReference type="InterPro" id="IPR033116">
    <property type="entry name" value="TRYPSIN_SER"/>
</dbReference>
<keyword evidence="3" id="KW-0800">Toxin</keyword>
<dbReference type="PROSITE" id="PS50240">
    <property type="entry name" value="TRYPSIN_DOM"/>
    <property type="match status" value="1"/>
</dbReference>
<evidence type="ECO:0000256" key="12">
    <source>
        <dbReference type="SAM" id="SignalP"/>
    </source>
</evidence>
<comment type="function">
    <text evidence="9">Fibrinolytic activity; shows preferential cleavage of Arg-Gly bonds in all three fibrinogen chains. Contact with the caterpillars causes severe bleeding, due the anticoagulant effect of the protein.</text>
</comment>
<organism evidence="14 15">
    <name type="scientific">Pararge aegeria aegeria</name>
    <dbReference type="NCBI Taxonomy" id="348720"/>
    <lineage>
        <taxon>Eukaryota</taxon>
        <taxon>Metazoa</taxon>
        <taxon>Ecdysozoa</taxon>
        <taxon>Arthropoda</taxon>
        <taxon>Hexapoda</taxon>
        <taxon>Insecta</taxon>
        <taxon>Pterygota</taxon>
        <taxon>Neoptera</taxon>
        <taxon>Endopterygota</taxon>
        <taxon>Lepidoptera</taxon>
        <taxon>Glossata</taxon>
        <taxon>Ditrysia</taxon>
        <taxon>Papilionoidea</taxon>
        <taxon>Nymphalidae</taxon>
        <taxon>Satyrinae</taxon>
        <taxon>Satyrini</taxon>
        <taxon>Parargina</taxon>
        <taxon>Pararge</taxon>
    </lineage>
</organism>
<dbReference type="Proteomes" id="UP000838756">
    <property type="component" value="Unassembled WGS sequence"/>
</dbReference>
<evidence type="ECO:0000313" key="14">
    <source>
        <dbReference type="EMBL" id="CAH2268858.1"/>
    </source>
</evidence>
<evidence type="ECO:0000256" key="4">
    <source>
        <dbReference type="ARBA" id="ARBA00022670"/>
    </source>
</evidence>
<evidence type="ECO:0000256" key="2">
    <source>
        <dbReference type="ARBA" id="ARBA00007664"/>
    </source>
</evidence>
<evidence type="ECO:0000259" key="13">
    <source>
        <dbReference type="PROSITE" id="PS50240"/>
    </source>
</evidence>
<dbReference type="Pfam" id="PF00089">
    <property type="entry name" value="Trypsin"/>
    <property type="match status" value="1"/>
</dbReference>
<evidence type="ECO:0000256" key="11">
    <source>
        <dbReference type="RuleBase" id="RU363034"/>
    </source>
</evidence>
<dbReference type="InterPro" id="IPR009003">
    <property type="entry name" value="Peptidase_S1_PA"/>
</dbReference>
<proteinExistence type="inferred from homology"/>
<feature type="chain" id="PRO_5035816161" evidence="12">
    <location>
        <begin position="19"/>
        <end position="242"/>
    </location>
</feature>
<comment type="caution">
    <text evidence="14">The sequence shown here is derived from an EMBL/GenBank/DDBJ whole genome shotgun (WGS) entry which is preliminary data.</text>
</comment>
<evidence type="ECO:0000256" key="6">
    <source>
        <dbReference type="ARBA" id="ARBA00022825"/>
    </source>
</evidence>
<gene>
    <name evidence="14" type="primary">jg27185</name>
    <name evidence="14" type="ORF">PAEG_LOCUS27168</name>
</gene>
<dbReference type="SMART" id="SM00020">
    <property type="entry name" value="Tryp_SPc"/>
    <property type="match status" value="1"/>
</dbReference>
<keyword evidence="5 11" id="KW-0378">Hydrolase</keyword>
<evidence type="ECO:0000256" key="7">
    <source>
        <dbReference type="ARBA" id="ARBA00023157"/>
    </source>
</evidence>
<reference evidence="14" key="1">
    <citation type="submission" date="2022-03" db="EMBL/GenBank/DDBJ databases">
        <authorList>
            <person name="Lindestad O."/>
        </authorList>
    </citation>
    <scope>NUCLEOTIDE SEQUENCE</scope>
</reference>
<keyword evidence="12" id="KW-0732">Signal</keyword>
<evidence type="ECO:0000256" key="9">
    <source>
        <dbReference type="ARBA" id="ARBA00055534"/>
    </source>
</evidence>
<dbReference type="InterPro" id="IPR001254">
    <property type="entry name" value="Trypsin_dom"/>
</dbReference>
<keyword evidence="6 11" id="KW-0720">Serine protease</keyword>
<dbReference type="PANTHER" id="PTHR24276">
    <property type="entry name" value="POLYSERASE-RELATED"/>
    <property type="match status" value="1"/>
</dbReference>
<dbReference type="SUPFAM" id="SSF50494">
    <property type="entry name" value="Trypsin-like serine proteases"/>
    <property type="match status" value="1"/>
</dbReference>
<evidence type="ECO:0000313" key="15">
    <source>
        <dbReference type="Proteomes" id="UP000838756"/>
    </source>
</evidence>
<name>A0A8S4SR46_9NEOP</name>
<accession>A0A8S4SR46</accession>
<dbReference type="PROSITE" id="PS00134">
    <property type="entry name" value="TRYPSIN_HIS"/>
    <property type="match status" value="1"/>
</dbReference>
<sequence length="242" mass="25987">MLLFTLVQILSWLTLAACEGVQIIGGEPIGIQKAPYMALFRPVGVRYYCGASIVSDQFLVTAAHCVSDDEKMEVTVGTNNASSGGQTYQVAKMVTHPQFGDSQFNNDVAVVKLVEKIKFSDRVRPIKLAEAGLVIEDSAEFRIIGFGRTETGLPSEQLLSVQVPHVPPVNCSESHHGLITDQMICAGLPTKGGCMGDSGGPLVYGDKLIGVVSFGSMFCNVPSVFARISALRDFIDRVMGEN</sequence>
<dbReference type="GO" id="GO:0006508">
    <property type="term" value="P:proteolysis"/>
    <property type="evidence" value="ECO:0007669"/>
    <property type="project" value="UniProtKB-KW"/>
</dbReference>
<keyword evidence="4 11" id="KW-0645">Protease</keyword>
<dbReference type="GO" id="GO:0004252">
    <property type="term" value="F:serine-type endopeptidase activity"/>
    <property type="evidence" value="ECO:0007669"/>
    <property type="project" value="InterPro"/>
</dbReference>
<dbReference type="AlphaFoldDB" id="A0A8S4SR46"/>
<comment type="subcellular location">
    <subcellularLocation>
        <location evidence="1">Secreted</location>
        <location evidence="1">Extracellular space</location>
    </subcellularLocation>
</comment>
<keyword evidence="8" id="KW-1199">Hemostasis impairing toxin</keyword>
<evidence type="ECO:0000256" key="1">
    <source>
        <dbReference type="ARBA" id="ARBA00004239"/>
    </source>
</evidence>
<dbReference type="InterPro" id="IPR043504">
    <property type="entry name" value="Peptidase_S1_PA_chymotrypsin"/>
</dbReference>
<dbReference type="GO" id="GO:0005576">
    <property type="term" value="C:extracellular region"/>
    <property type="evidence" value="ECO:0007669"/>
    <property type="project" value="UniProtKB-SubCell"/>
</dbReference>
<protein>
    <submittedName>
        <fullName evidence="14">Jg27185 protein</fullName>
    </submittedName>
</protein>
<dbReference type="EMBL" id="CAKXAJ010026481">
    <property type="protein sequence ID" value="CAH2268858.1"/>
    <property type="molecule type" value="Genomic_DNA"/>
</dbReference>
<feature type="domain" description="Peptidase S1" evidence="13">
    <location>
        <begin position="23"/>
        <end position="240"/>
    </location>
</feature>
<comment type="similarity">
    <text evidence="2">Belongs to the peptidase S1 family.</text>
</comment>
<dbReference type="FunFam" id="2.40.10.10:FF:000068">
    <property type="entry name" value="transmembrane protease serine 2"/>
    <property type="match status" value="1"/>
</dbReference>
<evidence type="ECO:0000256" key="8">
    <source>
        <dbReference type="ARBA" id="ARBA00023240"/>
    </source>
</evidence>
<dbReference type="Gene3D" id="2.40.10.10">
    <property type="entry name" value="Trypsin-like serine proteases"/>
    <property type="match status" value="1"/>
</dbReference>
<dbReference type="InterPro" id="IPR001314">
    <property type="entry name" value="Peptidase_S1A"/>
</dbReference>
<dbReference type="GO" id="GO:0090729">
    <property type="term" value="F:toxin activity"/>
    <property type="evidence" value="ECO:0007669"/>
    <property type="project" value="UniProtKB-KW"/>
</dbReference>
<evidence type="ECO:0000256" key="5">
    <source>
        <dbReference type="ARBA" id="ARBA00022801"/>
    </source>
</evidence>
<keyword evidence="7" id="KW-1015">Disulfide bond</keyword>
<evidence type="ECO:0000256" key="3">
    <source>
        <dbReference type="ARBA" id="ARBA00022656"/>
    </source>
</evidence>
<dbReference type="OrthoDB" id="10051896at2759"/>
<dbReference type="InterPro" id="IPR050430">
    <property type="entry name" value="Peptidase_S1"/>
</dbReference>